<dbReference type="SUPFAM" id="SSF48498">
    <property type="entry name" value="Tetracyclin repressor-like, C-terminal domain"/>
    <property type="match status" value="1"/>
</dbReference>
<sequence>MEKDLPLSGRRAQARRNDEGILAAAREVFVADPAAPVAAVAERAGVGISALYRRYPGKDVLLQTLCRIGQERYLQLVLDALAGLDRSPTTAADVFRDFARGVVDADTHALTSRLAGRFTPSAENLRLATETGPLYTALVRRMIDAGALRPDVDVRDLTHLFEMFSSVRLGGAERSAALRRRYLVMVLDGLMTTSPSALPDVPPVGADEAAARWVPVTPTTPA</sequence>
<keyword evidence="7" id="KW-1185">Reference proteome</keyword>
<dbReference type="EMBL" id="WLYK01000020">
    <property type="protein sequence ID" value="MTD17464.1"/>
    <property type="molecule type" value="Genomic_DNA"/>
</dbReference>
<gene>
    <name evidence="6" type="ORF">GIS00_26380</name>
</gene>
<dbReference type="PANTHER" id="PTHR30055">
    <property type="entry name" value="HTH-TYPE TRANSCRIPTIONAL REGULATOR RUTR"/>
    <property type="match status" value="1"/>
</dbReference>
<dbReference type="InterPro" id="IPR001647">
    <property type="entry name" value="HTH_TetR"/>
</dbReference>
<organism evidence="6 7">
    <name type="scientific">Nakamurella alba</name>
    <dbReference type="NCBI Taxonomy" id="2665158"/>
    <lineage>
        <taxon>Bacteria</taxon>
        <taxon>Bacillati</taxon>
        <taxon>Actinomycetota</taxon>
        <taxon>Actinomycetes</taxon>
        <taxon>Nakamurellales</taxon>
        <taxon>Nakamurellaceae</taxon>
        <taxon>Nakamurella</taxon>
    </lineage>
</organism>
<evidence type="ECO:0000256" key="3">
    <source>
        <dbReference type="ARBA" id="ARBA00023163"/>
    </source>
</evidence>
<proteinExistence type="predicted"/>
<dbReference type="PANTHER" id="PTHR30055:SF234">
    <property type="entry name" value="HTH-TYPE TRANSCRIPTIONAL REGULATOR BETI"/>
    <property type="match status" value="1"/>
</dbReference>
<dbReference type="AlphaFoldDB" id="A0A7K1FXA6"/>
<reference evidence="6 7" key="1">
    <citation type="submission" date="2019-11" db="EMBL/GenBank/DDBJ databases">
        <authorList>
            <person name="Jiang L.-Q."/>
        </authorList>
    </citation>
    <scope>NUCLEOTIDE SEQUENCE [LARGE SCALE GENOMIC DNA]</scope>
    <source>
        <strain evidence="6 7">YIM 132087</strain>
    </source>
</reference>
<dbReference type="Pfam" id="PF00440">
    <property type="entry name" value="TetR_N"/>
    <property type="match status" value="1"/>
</dbReference>
<dbReference type="GO" id="GO:0003700">
    <property type="term" value="F:DNA-binding transcription factor activity"/>
    <property type="evidence" value="ECO:0007669"/>
    <property type="project" value="TreeGrafter"/>
</dbReference>
<evidence type="ECO:0000313" key="7">
    <source>
        <dbReference type="Proteomes" id="UP000460221"/>
    </source>
</evidence>
<feature type="DNA-binding region" description="H-T-H motif" evidence="4">
    <location>
        <begin position="36"/>
        <end position="55"/>
    </location>
</feature>
<keyword evidence="3" id="KW-0804">Transcription</keyword>
<dbReference type="SUPFAM" id="SSF46689">
    <property type="entry name" value="Homeodomain-like"/>
    <property type="match status" value="1"/>
</dbReference>
<evidence type="ECO:0000259" key="5">
    <source>
        <dbReference type="PROSITE" id="PS50977"/>
    </source>
</evidence>
<feature type="domain" description="HTH tetR-type" evidence="5">
    <location>
        <begin position="15"/>
        <end position="73"/>
    </location>
</feature>
<dbReference type="InterPro" id="IPR050109">
    <property type="entry name" value="HTH-type_TetR-like_transc_reg"/>
</dbReference>
<dbReference type="GO" id="GO:0000976">
    <property type="term" value="F:transcription cis-regulatory region binding"/>
    <property type="evidence" value="ECO:0007669"/>
    <property type="project" value="TreeGrafter"/>
</dbReference>
<evidence type="ECO:0000256" key="1">
    <source>
        <dbReference type="ARBA" id="ARBA00023015"/>
    </source>
</evidence>
<evidence type="ECO:0000313" key="6">
    <source>
        <dbReference type="EMBL" id="MTD17464.1"/>
    </source>
</evidence>
<dbReference type="PROSITE" id="PS50977">
    <property type="entry name" value="HTH_TETR_2"/>
    <property type="match status" value="1"/>
</dbReference>
<comment type="caution">
    <text evidence="6">The sequence shown here is derived from an EMBL/GenBank/DDBJ whole genome shotgun (WGS) entry which is preliminary data.</text>
</comment>
<protein>
    <submittedName>
        <fullName evidence="6">TetR family transcriptional regulator</fullName>
    </submittedName>
</protein>
<keyword evidence="1" id="KW-0805">Transcription regulation</keyword>
<evidence type="ECO:0000256" key="2">
    <source>
        <dbReference type="ARBA" id="ARBA00023125"/>
    </source>
</evidence>
<keyword evidence="2 4" id="KW-0238">DNA-binding</keyword>
<accession>A0A7K1FXA6</accession>
<dbReference type="RefSeq" id="WP_154771456.1">
    <property type="nucleotide sequence ID" value="NZ_WLYK01000020.1"/>
</dbReference>
<dbReference type="InterPro" id="IPR036271">
    <property type="entry name" value="Tet_transcr_reg_TetR-rel_C_sf"/>
</dbReference>
<dbReference type="Gene3D" id="1.10.357.10">
    <property type="entry name" value="Tetracycline Repressor, domain 2"/>
    <property type="match status" value="1"/>
</dbReference>
<dbReference type="InterPro" id="IPR009057">
    <property type="entry name" value="Homeodomain-like_sf"/>
</dbReference>
<evidence type="ECO:0000256" key="4">
    <source>
        <dbReference type="PROSITE-ProRule" id="PRU00335"/>
    </source>
</evidence>
<name>A0A7K1FXA6_9ACTN</name>
<dbReference type="Proteomes" id="UP000460221">
    <property type="component" value="Unassembled WGS sequence"/>
</dbReference>